<reference evidence="3 4" key="1">
    <citation type="submission" date="2020-11" db="EMBL/GenBank/DDBJ databases">
        <title>Insectihabitans protaetiae gen. nov. sp. nov. and Insectihabitans allomyrinae sp. nov., isolated from larvae of Protaetia brevitarsis seulensis and Allomyrina dichotoma, respectively.</title>
        <authorList>
            <person name="Lee S.D."/>
            <person name="Byeon Y.-S."/>
            <person name="Kim S.-M."/>
            <person name="Yang H.L."/>
            <person name="Kim I.S."/>
        </authorList>
    </citation>
    <scope>NUCLEOTIDE SEQUENCE [LARGE SCALE GENOMIC DNA]</scope>
    <source>
        <strain evidence="3 4">BWR-B9</strain>
    </source>
</reference>
<dbReference type="Pfam" id="PF12951">
    <property type="entry name" value="PATR"/>
    <property type="match status" value="27"/>
</dbReference>
<dbReference type="CDD" id="cd01344">
    <property type="entry name" value="PL2_Passenger_AT"/>
    <property type="match status" value="1"/>
</dbReference>
<evidence type="ECO:0000313" key="3">
    <source>
        <dbReference type="EMBL" id="MBK5143568.1"/>
    </source>
</evidence>
<dbReference type="RefSeq" id="WP_218466448.1">
    <property type="nucleotide sequence ID" value="NZ_JADRCR010000002.1"/>
</dbReference>
<dbReference type="PANTHER" id="PTHR35037">
    <property type="entry name" value="C-TERMINAL REGION OF AIDA-LIKE PROTEIN"/>
    <property type="match status" value="1"/>
</dbReference>
<keyword evidence="1" id="KW-0732">Signal</keyword>
<evidence type="ECO:0000256" key="1">
    <source>
        <dbReference type="ARBA" id="ARBA00022729"/>
    </source>
</evidence>
<keyword evidence="4" id="KW-1185">Reference proteome</keyword>
<dbReference type="PROSITE" id="PS51208">
    <property type="entry name" value="AUTOTRANSPORTER"/>
    <property type="match status" value="1"/>
</dbReference>
<proteinExistence type="predicted"/>
<gene>
    <name evidence="3" type="ORF">I2494_07545</name>
</gene>
<dbReference type="Pfam" id="PF18883">
    <property type="entry name" value="AC_1"/>
    <property type="match status" value="1"/>
</dbReference>
<dbReference type="Proteomes" id="UP001296921">
    <property type="component" value="Unassembled WGS sequence"/>
</dbReference>
<sequence>MDVVLADQTGPFTSTWDGKTLTKEGLGLLQLSSVNTYTGSTLINAGTLQTGIANAFATSGDVNIASNATLDLNSFAQQANNLAGSGHITLGSGVLTANSNADTIFNGDISGTGSLIKAGASQLTLSGLNLYSGGTTISAGTLKATQSGALGSGSITNSGTLELNFAADNSLSNILSGNGSLVKTGVGNATLSGVGSSQGAINVNQGALTLAQSGAFNASSLTTDTDATISLGIDSALNISGALTQNSGATLDVTLGTINPLITAGSAALDGVLNVTGLDTSDIPTQASELATARWNIIHTTSGIIGDFSSVNLSGASSSVDYLTLAGRIVNGVDYSVGFGLTWLEGSAQGNGIFTLAESDDNFNVDVVLADRTGPFTSGWDGKTLTKEGLGTLQLSSVNTYTGSTLINQGTLLAGVANAFASSSDVSIASDATLNLNNLAQQANNLSGTGHIILGTAALTTNNNTDTTFGGTIDGNGSLNKLGAGTLTLSGTNSYSNGTTISAGRLKATQGDALGTGDITNNATLELNFASDSVLDNVLSGTGDLVKSGDGKATLTGVGSSQNNVEINDGTLTLALGDVFSAGDLNTADGAIIDIAEDTTVELSGALTQSNSAALNVALGSSTSSIITADSAILSGTLNITGFAADAPASASELANSQYTIVHTLNGITGDFSSVNLGGATSAVDYLTLAGKVVNGTDYDVGLGLTWLAGNTPGNGTFTLTNLTDNFNVDVVLADQTGTFVSGWDGKSLTKEGLGLLQLSSVNTYTGSTLINAGTLRAGIANAFTSSSNVNIASDATLDLNNLAQQTNDLSGTGHITLGSGVLTANNLNNTSFGGDISGSGSLIKTGTGILTLSGLSNYSGGTVINAGTLKATQGGVAGSGSIANNSIFELNFVGNSTLENVLTGNGNLIKTGAGNATLTGTGSVQGAINVNSGTLTLAQGDTFTASSLNTATGATTAIASDTQLNIGGALVQSDGAILNVALGSTQPIITANTATLDGALNISGFTTGAPDSASELTSTAFTIVHTTGGITGDFSSLSLGGATSSVDYLTLTGKVVNGLDYNVGFGLTWEAGSALGNGTFTLTNTSDNFNADVVLADQSGIFASGWDGKSLTKEGLGTLQLSSANTYTGSTRINNGTLQTGIADAFTFSSEIVVGSNATLDLNDFNQQANNLSGSGSILLGSAELTANNSLDTTLSGVIDGSGSLMKEGTGTLTLSGINTYQGGTTISRGTLVINQGGALGSGSVNNGDILELDFSGSSTLSNLLSGSGYLVKTGSGIAILDSLGSTQGNVAVNQGTLVFAQNGIFNADLLTTADGATTSLAGESILNLSGALIQNTSSVLNVAVGSGQTAINADTASLGGSLYVTGFNASEPTSASALADSEFTVIHTVNGITNDFSTVNLGDAASSVDYLTLAGRIVNNSDYNVGFGLTWQAGDALGNGTFTLANAGDLFNVDVVLADQTGTFTSGWDGKTLTKQGLGTLQLSSVNTYTGSTLINGGTLQTGIANAFATSSDITVASGATLDLNGFDQQANNLSGSGSILLGSAGLTANNNTNTGFSGAISGAGSLSKTGTGTLTLSGVNSYQGGSTLSAGTLVATQGSALGSGAVDNGATLELNFAGDSTLANVLSGSGALTKTGAGVATLSGSGSTQGVINVNQGTLNFAQSGVFNGSSLTTADAAITSVAADSSLNLTGGLTQNSTAVLNVAVGSVQPVITADTATLDGTLNITGFTTGAPTSASALTNTEFKVIHTTGGITGDFSTVNLSGATSNVDYLILAGKVVNGLDYNVGFGLTWQAGDALGNGTFTLANAGDLFNVDVVLADQTGTFTSGWDGKTLTKQGLGTLQLSSVNTYTGSTLINGGTLQTGIANAFATSSDITVASGATLDLNGFDQQANNLSGSGSILLGSAGLTANNSTNTTFSGAISGAGSLSKTGTGTLTLSGVNSYQGGSTLSAGTLVATQGSALGSGAVDNGATLELNFAGDSTLANVLSGSGALTKTGAGVATLSGSGSTQGVINVNQGTLNFAQSGVFNGSSLTTADAAITSVAADSSLNLTGGLTQNSTAALNVAVGSVQPVITADTATLDGTLNITGFTTGAPTSASALTNTEFNVIHTTGGITGDFATVNLSGAASNVDYLILAGRVVNNIDYNVGFGLTWQAGDALGNGTFTLANAGDLFNVDVVLADQTGTFTSGWNGKTLTKQGVGTLQLSSVNTYTGSTLINGGTLQTGIANAFATSSDITVASGATLDLNGFDQQANNLSGTGHISLGSATLTANNTGNTAFSGDVNGTGSLIKTGTGVLTLSGLNTYSGGSTISAGTLKATQGGILGSGMVTNNGILLLDFLANSTLVNSLAGSGTLIKVGSGNATLNGAGSSQGLVNVDGGTLTLAQGDTFVASSLNTASGATTAITNDTRVNISGGLIQSNGATLNVALGTTPPTITANTAALDGALNISGFTTNAPTNASELINTQFTIIHTTGGITGDFSSVSLGGATNSADYLQLTSHVVNGLDYNIGFGLTWEAGDASGNGTFTLTNASDSFNVDVALADQTGTFTSGWDGHSLTKEGLGTLQLSSVNTYTGSTLINNGTLQTGIANTFATSSDVNIGGSGTLALNGFAQQANNLSGIGHINLGSAALTANNTANSTFSGDISGAGSVIKIGTGELTLSGLSNYSGGSTINTGILKVTQGGTLGTGTVSNNSVLQLDFAGDSTLTNVLSGSGNLLKSGAGNATLNGMGSSQGAININAGTLTFAQGDVFNASSLTTTSGSTLALATDASLNLSGALTQQSNATLSVRLGSVEPLITASTATLSGTLKVEGIDTSGIPDKASEIPNGLFTIIHTTGGISGDFDSVDLNGASSSADYLVVNAAKSLNNNDYNVGFGLTWLAGADLGNGTFTLVNQDDTFNVDIALLNSVASATGWDGKSLTKEGAGTLILSAANLYTGNTQVNNGQLRTDIANAFANSSSVVIGNNGTLNLNSFDQQLNNLTGSGKVILGNAVLTANNNAASTFDGVINGYGSVTKTGSEALTLSGMNFYSGGTTITQGRLIGTQGNALGVNEIANNAELELAFAQNSILNNQLTGSGSLIKSGGGIAILTHNNSSQGNVSVNQGVLHLTQEGVFNAANYNSAAGATTSLATNATLAVSNQFNIDGVLDVVARGNPPLITAGTANIGSAAVINVAGYSAPETATASQLANSLFTIIQTSAPGNLTGHFASGTAGGAVSPVDYLSITSINDGYKFDVGLALSWYAAHTGLPAKATGNFTLTAQNEYFDLDALLMDEVANAASGWDGKSLTKAGAGTLELSKANLYTGATLINGGTLLAGHTDIIAQSSQLNVGEGATFDLNSFDQHVNNLTGSGNVVLGNAQLMANNSLDSTFSGVIDGFGSLSKTGNGALILTNDNTFTGSTTINEGTLQLGNGGTTGRVTGAIINNAQLTFNHSDDYAYGGVISGSGILTQQGTGQLSFNQNQTYSGVTNVNAGRLVLMNDALLANTPSVSVAEGAILGGYGGVGGDVTNHGLLAVADALPGMSDSPAGVFTVGGQLVNSGELRMASPLPASQLVVKGNYVGNNGLLTLSTVLGDDNSATDKLIVQGDTSGSTRVVVNNSGGNGASTVNGIEIIRVGGQSNGQFTLANRVVAGAYEYSLNQGLPTQADGNWYLRSVSDEGDDTPQWRPESGAYLGNQSMAALMQIHTLFDRQGAQYTQNNGSSWGRIIGGHTESNAAGGHVGMEGDYTLVQFGSDMATYQQDTQRLQVGLMGSWGNGDTDATGNSDLNGVHHSATGSLNGFNLGAYATWFADAQQKSGAYVDSWTQYGWYDNDVQGEGQGSDSYDSRLWSSSLEVGYSLMLNP</sequence>
<dbReference type="InterPro" id="IPR043990">
    <property type="entry name" value="AC_1"/>
</dbReference>
<dbReference type="NCBIfam" id="TIGR02601">
    <property type="entry name" value="autotrns_rpt"/>
    <property type="match status" value="21"/>
</dbReference>
<protein>
    <submittedName>
        <fullName evidence="3">Autotransporter-associated beta strand repeat-containing protein</fullName>
    </submittedName>
</protein>
<dbReference type="InterPro" id="IPR051551">
    <property type="entry name" value="Autotransporter_adhesion"/>
</dbReference>
<name>A0ABS1IP78_9GAMM</name>
<feature type="domain" description="Autotransporter" evidence="2">
    <location>
        <begin position="3705"/>
        <end position="3852"/>
    </location>
</feature>
<evidence type="ECO:0000313" key="4">
    <source>
        <dbReference type="Proteomes" id="UP001296921"/>
    </source>
</evidence>
<dbReference type="InterPro" id="IPR005546">
    <property type="entry name" value="Autotransporte_beta"/>
</dbReference>
<dbReference type="InterPro" id="IPR013425">
    <property type="entry name" value="Autotrns_rpt"/>
</dbReference>
<organism evidence="3 4">
    <name type="scientific">Limnobaculum allomyrinae</name>
    <dbReference type="NCBI Taxonomy" id="2791986"/>
    <lineage>
        <taxon>Bacteria</taxon>
        <taxon>Pseudomonadati</taxon>
        <taxon>Pseudomonadota</taxon>
        <taxon>Gammaproteobacteria</taxon>
        <taxon>Enterobacterales</taxon>
        <taxon>Budviciaceae</taxon>
        <taxon>Limnobaculum</taxon>
    </lineage>
</organism>
<comment type="caution">
    <text evidence="3">The sequence shown here is derived from an EMBL/GenBank/DDBJ whole genome shotgun (WGS) entry which is preliminary data.</text>
</comment>
<dbReference type="EMBL" id="JADRCR010000002">
    <property type="protein sequence ID" value="MBK5143568.1"/>
    <property type="molecule type" value="Genomic_DNA"/>
</dbReference>
<accession>A0ABS1IP78</accession>
<dbReference type="PANTHER" id="PTHR35037:SF3">
    <property type="entry name" value="C-TERMINAL REGION OF AIDA-LIKE PROTEIN"/>
    <property type="match status" value="1"/>
</dbReference>
<evidence type="ECO:0000259" key="2">
    <source>
        <dbReference type="PROSITE" id="PS51208"/>
    </source>
</evidence>